<gene>
    <name evidence="1" type="ORF">HK107_06530</name>
</gene>
<dbReference type="SUPFAM" id="SSF55298">
    <property type="entry name" value="YjgF-like"/>
    <property type="match status" value="1"/>
</dbReference>
<dbReference type="EMBL" id="JABFCX010000002">
    <property type="protein sequence ID" value="NNU15977.1"/>
    <property type="molecule type" value="Genomic_DNA"/>
</dbReference>
<protein>
    <submittedName>
        <fullName evidence="1">RidA family protein</fullName>
    </submittedName>
</protein>
<dbReference type="InterPro" id="IPR006175">
    <property type="entry name" value="YjgF/YER057c/UK114"/>
</dbReference>
<dbReference type="InterPro" id="IPR035959">
    <property type="entry name" value="RutC-like_sf"/>
</dbReference>
<dbReference type="RefSeq" id="WP_173197834.1">
    <property type="nucleotide sequence ID" value="NZ_JABFCX010000002.1"/>
</dbReference>
<dbReference type="CDD" id="cd00448">
    <property type="entry name" value="YjgF_YER057c_UK114_family"/>
    <property type="match status" value="1"/>
</dbReference>
<dbReference type="AlphaFoldDB" id="A0A7Y3RKY0"/>
<name>A0A7Y3RKY0_9PROT</name>
<dbReference type="Pfam" id="PF01042">
    <property type="entry name" value="Ribonuc_L-PSP"/>
    <property type="match status" value="1"/>
</dbReference>
<dbReference type="PANTHER" id="PTHR43857">
    <property type="entry name" value="BLR7761 PROTEIN"/>
    <property type="match status" value="1"/>
</dbReference>
<evidence type="ECO:0000313" key="2">
    <source>
        <dbReference type="Proteomes" id="UP000536835"/>
    </source>
</evidence>
<sequence>MKTRSIDPTPSLEHFGLSHAVEVSGGARTLYLSGQTSTGPEGEPLHPGDLVAQFKLAWSNLKDTLSAADMGPINVVRLNIYTTDVQGFMAKAEELVPIWAADGIRPSCTLLEVSALFDPTLLVELEATAVGD</sequence>
<proteinExistence type="predicted"/>
<organism evidence="1 2">
    <name type="scientific">Parvularcula mediterranea</name>
    <dbReference type="NCBI Taxonomy" id="2732508"/>
    <lineage>
        <taxon>Bacteria</taxon>
        <taxon>Pseudomonadati</taxon>
        <taxon>Pseudomonadota</taxon>
        <taxon>Alphaproteobacteria</taxon>
        <taxon>Parvularculales</taxon>
        <taxon>Parvularculaceae</taxon>
        <taxon>Parvularcula</taxon>
    </lineage>
</organism>
<dbReference type="Gene3D" id="3.30.1330.40">
    <property type="entry name" value="RutC-like"/>
    <property type="match status" value="1"/>
</dbReference>
<keyword evidence="2" id="KW-1185">Reference proteome</keyword>
<evidence type="ECO:0000313" key="1">
    <source>
        <dbReference type="EMBL" id="NNU15977.1"/>
    </source>
</evidence>
<dbReference type="PANTHER" id="PTHR43857:SF1">
    <property type="entry name" value="YJGH FAMILY PROTEIN"/>
    <property type="match status" value="1"/>
</dbReference>
<accession>A0A7Y3RKY0</accession>
<dbReference type="Proteomes" id="UP000536835">
    <property type="component" value="Unassembled WGS sequence"/>
</dbReference>
<reference evidence="1 2" key="1">
    <citation type="submission" date="2020-05" db="EMBL/GenBank/DDBJ databases">
        <title>Parvularcula mediterraneae sp. nov., isolated from polypropylene straw from shallow seawater of the seashore of Laganas in Zakynthos island, Greece.</title>
        <authorList>
            <person name="Szabo I."/>
            <person name="Al-Omari J."/>
            <person name="Rado J."/>
            <person name="Szerdahelyi G.S."/>
        </authorList>
    </citation>
    <scope>NUCLEOTIDE SEQUENCE [LARGE SCALE GENOMIC DNA]</scope>
    <source>
        <strain evidence="1 2">ZS-1/3</strain>
    </source>
</reference>
<comment type="caution">
    <text evidence="1">The sequence shown here is derived from an EMBL/GenBank/DDBJ whole genome shotgun (WGS) entry which is preliminary data.</text>
</comment>